<dbReference type="InterPro" id="IPR002933">
    <property type="entry name" value="Peptidase_M20"/>
</dbReference>
<dbReference type="InterPro" id="IPR011650">
    <property type="entry name" value="Peptidase_M20_dimer"/>
</dbReference>
<dbReference type="SUPFAM" id="SSF53187">
    <property type="entry name" value="Zn-dependent exopeptidases"/>
    <property type="match status" value="1"/>
</dbReference>
<protein>
    <submittedName>
        <fullName evidence="5">Allantoate amidohydrolase</fullName>
    </submittedName>
</protein>
<organism evidence="5 6">
    <name type="scientific">Candidatus Desulfovibrio kirbyi</name>
    <dbReference type="NCBI Taxonomy" id="2696086"/>
    <lineage>
        <taxon>Bacteria</taxon>
        <taxon>Pseudomonadati</taxon>
        <taxon>Thermodesulfobacteriota</taxon>
        <taxon>Desulfovibrionia</taxon>
        <taxon>Desulfovibrionales</taxon>
        <taxon>Desulfovibrionaceae</taxon>
        <taxon>Desulfovibrio</taxon>
    </lineage>
</organism>
<dbReference type="InterPro" id="IPR036264">
    <property type="entry name" value="Bact_exopeptidase_dim_dom"/>
</dbReference>
<comment type="caution">
    <text evidence="5">The sequence shown here is derived from an EMBL/GenBank/DDBJ whole genome shotgun (WGS) entry which is preliminary data.</text>
</comment>
<dbReference type="CDD" id="cd03884">
    <property type="entry name" value="M20_bAS"/>
    <property type="match status" value="1"/>
</dbReference>
<proteinExistence type="inferred from homology"/>
<keyword evidence="3" id="KW-0479">Metal-binding</keyword>
<dbReference type="Gene3D" id="3.30.70.360">
    <property type="match status" value="1"/>
</dbReference>
<dbReference type="Pfam" id="PF07687">
    <property type="entry name" value="M20_dimer"/>
    <property type="match status" value="1"/>
</dbReference>
<dbReference type="GO" id="GO:0046872">
    <property type="term" value="F:metal ion binding"/>
    <property type="evidence" value="ECO:0007669"/>
    <property type="project" value="UniProtKB-KW"/>
</dbReference>
<name>A0A6L2R5P9_9BACT</name>
<feature type="binding site" evidence="3">
    <location>
        <position position="91"/>
    </location>
    <ligand>
        <name>Zn(2+)</name>
        <dbReference type="ChEBI" id="CHEBI:29105"/>
        <label>2</label>
    </ligand>
</feature>
<accession>A0A6L2R5P9</accession>
<dbReference type="GO" id="GO:0016813">
    <property type="term" value="F:hydrolase activity, acting on carbon-nitrogen (but not peptide) bonds, in linear amidines"/>
    <property type="evidence" value="ECO:0007669"/>
    <property type="project" value="InterPro"/>
</dbReference>
<dbReference type="Proteomes" id="UP000505077">
    <property type="component" value="Unassembled WGS sequence"/>
</dbReference>
<dbReference type="NCBIfam" id="TIGR01879">
    <property type="entry name" value="hydantase"/>
    <property type="match status" value="1"/>
</dbReference>
<evidence type="ECO:0000259" key="4">
    <source>
        <dbReference type="Pfam" id="PF07687"/>
    </source>
</evidence>
<reference evidence="5 6" key="1">
    <citation type="journal article" date="2020" name="ISME J.">
        <title>Parallel Reductive Genome Evolution in Desulfovibrio Ectosymbionts Independently Acquired by Trichonympha Protists in the Termite Gut.</title>
        <authorList>
            <person name="Takeuchi M."/>
            <person name="Kuwahara H."/>
            <person name="Murakami T."/>
            <person name="Takahashi K."/>
            <person name="Kajitani R."/>
            <person name="Toyoda A."/>
            <person name="Itoh T."/>
            <person name="Ohkuma M."/>
            <person name="Hongoh Y."/>
        </authorList>
    </citation>
    <scope>NUCLEOTIDE SEQUENCE [LARGE SCALE GENOMIC DNA]</scope>
    <source>
        <strain evidence="5">ZnDsv-02</strain>
    </source>
</reference>
<evidence type="ECO:0000256" key="3">
    <source>
        <dbReference type="PIRSR" id="PIRSR001235-1"/>
    </source>
</evidence>
<keyword evidence="3" id="KW-0862">Zinc</keyword>
<dbReference type="EMBL" id="BLLL01000007">
    <property type="protein sequence ID" value="GFH62901.1"/>
    <property type="molecule type" value="Genomic_DNA"/>
</dbReference>
<evidence type="ECO:0000256" key="1">
    <source>
        <dbReference type="ARBA" id="ARBA00006153"/>
    </source>
</evidence>
<feature type="binding site" evidence="3">
    <location>
        <position position="378"/>
    </location>
    <ligand>
        <name>Zn(2+)</name>
        <dbReference type="ChEBI" id="CHEBI:29105"/>
        <label>2</label>
    </ligand>
</feature>
<gene>
    <name evidence="5" type="ORF">ZNDK_0672</name>
</gene>
<dbReference type="AlphaFoldDB" id="A0A6L2R5P9"/>
<comment type="similarity">
    <text evidence="1">Belongs to the peptidase M20 family.</text>
</comment>
<feature type="domain" description="Peptidase M20 dimerisation" evidence="4">
    <location>
        <begin position="209"/>
        <end position="304"/>
    </location>
</feature>
<feature type="binding site" evidence="3">
    <location>
        <position position="91"/>
    </location>
    <ligand>
        <name>Zn(2+)</name>
        <dbReference type="ChEBI" id="CHEBI:29105"/>
        <label>1</label>
    </ligand>
</feature>
<evidence type="ECO:0000313" key="6">
    <source>
        <dbReference type="Proteomes" id="UP000505077"/>
    </source>
</evidence>
<feature type="binding site" evidence="3">
    <location>
        <position position="80"/>
    </location>
    <ligand>
        <name>Zn(2+)</name>
        <dbReference type="ChEBI" id="CHEBI:29105"/>
        <label>1</label>
    </ligand>
</feature>
<keyword evidence="2 5" id="KW-0378">Hydrolase</keyword>
<dbReference type="PANTHER" id="PTHR32494:SF5">
    <property type="entry name" value="ALLANTOATE AMIDOHYDROLASE"/>
    <property type="match status" value="1"/>
</dbReference>
<dbReference type="SUPFAM" id="SSF55031">
    <property type="entry name" value="Bacterial exopeptidase dimerisation domain"/>
    <property type="match status" value="1"/>
</dbReference>
<evidence type="ECO:0000313" key="5">
    <source>
        <dbReference type="EMBL" id="GFH62901.1"/>
    </source>
</evidence>
<dbReference type="Gene3D" id="3.40.630.10">
    <property type="entry name" value="Zn peptidases"/>
    <property type="match status" value="1"/>
</dbReference>
<dbReference type="Pfam" id="PF01546">
    <property type="entry name" value="Peptidase_M20"/>
    <property type="match status" value="1"/>
</dbReference>
<dbReference type="InterPro" id="IPR010158">
    <property type="entry name" value="Amidase_Cbmase"/>
</dbReference>
<dbReference type="PIRSF" id="PIRSF001235">
    <property type="entry name" value="Amidase_carbamoylase"/>
    <property type="match status" value="1"/>
</dbReference>
<feature type="binding site" evidence="3">
    <location>
        <position position="126"/>
    </location>
    <ligand>
        <name>Zn(2+)</name>
        <dbReference type="ChEBI" id="CHEBI:29105"/>
        <label>2</label>
    </ligand>
</feature>
<dbReference type="NCBIfam" id="NF006771">
    <property type="entry name" value="PRK09290.1-5"/>
    <property type="match status" value="1"/>
</dbReference>
<evidence type="ECO:0000256" key="2">
    <source>
        <dbReference type="ARBA" id="ARBA00022801"/>
    </source>
</evidence>
<feature type="binding site" evidence="3">
    <location>
        <position position="189"/>
    </location>
    <ligand>
        <name>Zn(2+)</name>
        <dbReference type="ChEBI" id="CHEBI:29105"/>
        <label>1</label>
    </ligand>
</feature>
<comment type="cofactor">
    <cofactor evidence="3">
        <name>Zn(2+)</name>
        <dbReference type="ChEBI" id="CHEBI:29105"/>
    </cofactor>
    <text evidence="3">Binds 2 Zn(2+) ions per subunit.</text>
</comment>
<dbReference type="PANTHER" id="PTHR32494">
    <property type="entry name" value="ALLANTOATE DEIMINASE-RELATED"/>
    <property type="match status" value="1"/>
</dbReference>
<sequence>MPAVNKDRLQEKIHCFAQFGAEEHGGITRLSLSPAALAARTELTKRCHALGLFVETDDIGNIYATKTGTETLPRIAMGSHIDSVINGGNYDGTLGVLTALEVVETLVRENISTRHPVTVMVWTNEEGARFAPAMMASGVLTGKFSKDAMLAVQDEDGVSFGQALLAGDCLGKTDNRLNPQDYLAYLELHVEQGPVLANENLTIGVVRGVVGMCNYTVTAHGQANHAGTTPMQERKDALYAASQCVCTLYERLGRIDPDLVFTFGHIACRPNIHTIIPDEVRFSLDARHQEPAILQEVVKIVRALPAQTANCAISVEEAWSRKSTLFDPKLVALVKKNADALGFPNRHLYSGAGHDAQYVQDILPSAMIFVPSEGGLSHCAKENTSIDDCICGADVLLHTLLDLDAEDTSIRDRYLSVGE</sequence>